<evidence type="ECO:0000313" key="19">
    <source>
        <dbReference type="EMBL" id="CAG8516863.1"/>
    </source>
</evidence>
<dbReference type="OrthoDB" id="10060449at2759"/>
<evidence type="ECO:0000256" key="5">
    <source>
        <dbReference type="ARBA" id="ARBA00022695"/>
    </source>
</evidence>
<evidence type="ECO:0000313" key="20">
    <source>
        <dbReference type="Proteomes" id="UP000789342"/>
    </source>
</evidence>
<dbReference type="GO" id="GO:0006297">
    <property type="term" value="P:nucleotide-excision repair, DNA gap filling"/>
    <property type="evidence" value="ECO:0007669"/>
    <property type="project" value="TreeGrafter"/>
</dbReference>
<organism evidence="19 20">
    <name type="scientific">Acaulospora morrowiae</name>
    <dbReference type="NCBI Taxonomy" id="94023"/>
    <lineage>
        <taxon>Eukaryota</taxon>
        <taxon>Fungi</taxon>
        <taxon>Fungi incertae sedis</taxon>
        <taxon>Mucoromycota</taxon>
        <taxon>Glomeromycotina</taxon>
        <taxon>Glomeromycetes</taxon>
        <taxon>Diversisporales</taxon>
        <taxon>Acaulosporaceae</taxon>
        <taxon>Acaulospora</taxon>
    </lineage>
</organism>
<dbReference type="SUPFAM" id="SSF56672">
    <property type="entry name" value="DNA/RNA polymerases"/>
    <property type="match status" value="1"/>
</dbReference>
<keyword evidence="10 16" id="KW-0239">DNA-directed DNA polymerase</keyword>
<dbReference type="SMR" id="A0A9N9A3L7"/>
<keyword evidence="13 16" id="KW-0238">DNA-binding</keyword>
<dbReference type="GO" id="GO:0003887">
    <property type="term" value="F:DNA-directed DNA polymerase activity"/>
    <property type="evidence" value="ECO:0007669"/>
    <property type="project" value="UniProtKB-KW"/>
</dbReference>
<evidence type="ECO:0000256" key="11">
    <source>
        <dbReference type="ARBA" id="ARBA00023004"/>
    </source>
</evidence>
<evidence type="ECO:0000256" key="16">
    <source>
        <dbReference type="RuleBase" id="RU365029"/>
    </source>
</evidence>
<evidence type="ECO:0000256" key="14">
    <source>
        <dbReference type="ARBA" id="ARBA00023242"/>
    </source>
</evidence>
<dbReference type="GO" id="GO:0003677">
    <property type="term" value="F:DNA binding"/>
    <property type="evidence" value="ECO:0007669"/>
    <property type="project" value="UniProtKB-KW"/>
</dbReference>
<dbReference type="InterPro" id="IPR054475">
    <property type="entry name" value="Znf-DPOE"/>
</dbReference>
<proteinExistence type="inferred from homology"/>
<evidence type="ECO:0000256" key="7">
    <source>
        <dbReference type="ARBA" id="ARBA00022723"/>
    </source>
</evidence>
<dbReference type="EMBL" id="CAJVPV010002074">
    <property type="protein sequence ID" value="CAG8516863.1"/>
    <property type="molecule type" value="Genomic_DNA"/>
</dbReference>
<keyword evidence="12 16" id="KW-0411">Iron-sulfur</keyword>
<dbReference type="Gene3D" id="3.90.1600.10">
    <property type="entry name" value="Palm domain of DNA polymerase"/>
    <property type="match status" value="2"/>
</dbReference>
<dbReference type="Gene3D" id="3.30.420.10">
    <property type="entry name" value="Ribonuclease H-like superfamily/Ribonuclease H"/>
    <property type="match status" value="1"/>
</dbReference>
<comment type="catalytic activity">
    <reaction evidence="15 16">
        <text>DNA(n) + a 2'-deoxyribonucleoside 5'-triphosphate = DNA(n+1) + diphosphate</text>
        <dbReference type="Rhea" id="RHEA:22508"/>
        <dbReference type="Rhea" id="RHEA-COMP:17339"/>
        <dbReference type="Rhea" id="RHEA-COMP:17340"/>
        <dbReference type="ChEBI" id="CHEBI:33019"/>
        <dbReference type="ChEBI" id="CHEBI:61560"/>
        <dbReference type="ChEBI" id="CHEBI:173112"/>
        <dbReference type="EC" id="2.7.7.7"/>
    </reaction>
</comment>
<keyword evidence="11 16" id="KW-0408">Iron</keyword>
<dbReference type="GO" id="GO:0045004">
    <property type="term" value="P:DNA replication proofreading"/>
    <property type="evidence" value="ECO:0007669"/>
    <property type="project" value="TreeGrafter"/>
</dbReference>
<evidence type="ECO:0000256" key="1">
    <source>
        <dbReference type="ARBA" id="ARBA00004123"/>
    </source>
</evidence>
<dbReference type="PANTHER" id="PTHR10670">
    <property type="entry name" value="DNA POLYMERASE EPSILON CATALYTIC SUBUNIT A"/>
    <property type="match status" value="1"/>
</dbReference>
<dbReference type="EC" id="2.7.7.7" evidence="16"/>
<dbReference type="Pfam" id="PF22912">
    <property type="entry name" value="zf-DPOE"/>
    <property type="match status" value="1"/>
</dbReference>
<dbReference type="InterPro" id="IPR043502">
    <property type="entry name" value="DNA/RNA_pol_sf"/>
</dbReference>
<keyword evidence="6 16" id="KW-0235">DNA replication</keyword>
<dbReference type="GO" id="GO:0051539">
    <property type="term" value="F:4 iron, 4 sulfur cluster binding"/>
    <property type="evidence" value="ECO:0007669"/>
    <property type="project" value="UniProtKB-KW"/>
</dbReference>
<dbReference type="InterPro" id="IPR006172">
    <property type="entry name" value="DNA-dir_DNA_pol_B"/>
</dbReference>
<dbReference type="PANTHER" id="PTHR10670:SF0">
    <property type="entry name" value="DNA POLYMERASE EPSILON CATALYTIC SUBUNIT A"/>
    <property type="match status" value="1"/>
</dbReference>
<keyword evidence="7 16" id="KW-0479">Metal-binding</keyword>
<dbReference type="SMART" id="SM00486">
    <property type="entry name" value="POLBc"/>
    <property type="match status" value="1"/>
</dbReference>
<dbReference type="CDD" id="cd05535">
    <property type="entry name" value="POLBc_epsilon"/>
    <property type="match status" value="1"/>
</dbReference>
<comment type="function">
    <text evidence="16">DNA polymerase II participates in chromosomal DNA replication.</text>
</comment>
<dbReference type="Proteomes" id="UP000789342">
    <property type="component" value="Unassembled WGS sequence"/>
</dbReference>
<dbReference type="Gene3D" id="1.10.132.60">
    <property type="entry name" value="DNA polymerase family B, C-terminal domain"/>
    <property type="match status" value="1"/>
</dbReference>
<dbReference type="Pfam" id="PF08490">
    <property type="entry name" value="DUF1744"/>
    <property type="match status" value="1"/>
</dbReference>
<dbReference type="Gene3D" id="3.30.342.10">
    <property type="entry name" value="DNA Polymerase, chain B, domain 1"/>
    <property type="match status" value="1"/>
</dbReference>
<evidence type="ECO:0000256" key="2">
    <source>
        <dbReference type="ARBA" id="ARBA00005755"/>
    </source>
</evidence>
<dbReference type="InterPro" id="IPR013697">
    <property type="entry name" value="DNA_pol_e_suA_C"/>
</dbReference>
<dbReference type="InterPro" id="IPR006133">
    <property type="entry name" value="DNA-dir_DNA_pol_B_exonuc"/>
</dbReference>
<dbReference type="SMART" id="SM01159">
    <property type="entry name" value="DUF1744"/>
    <property type="match status" value="1"/>
</dbReference>
<dbReference type="GO" id="GO:0008622">
    <property type="term" value="C:epsilon DNA polymerase complex"/>
    <property type="evidence" value="ECO:0007669"/>
    <property type="project" value="InterPro"/>
</dbReference>
<dbReference type="FunFam" id="3.30.420.10:FF:000010">
    <property type="entry name" value="DNA polymerase epsilon catalytic subunit"/>
    <property type="match status" value="1"/>
</dbReference>
<accession>A0A9N9A3L7</accession>
<evidence type="ECO:0000256" key="4">
    <source>
        <dbReference type="ARBA" id="ARBA00022679"/>
    </source>
</evidence>
<keyword evidence="3 16" id="KW-0004">4Fe-4S</keyword>
<keyword evidence="9 16" id="KW-0862">Zinc</keyword>
<evidence type="ECO:0000256" key="13">
    <source>
        <dbReference type="ARBA" id="ARBA00023125"/>
    </source>
</evidence>
<evidence type="ECO:0000256" key="15">
    <source>
        <dbReference type="ARBA" id="ARBA00049244"/>
    </source>
</evidence>
<comment type="caution">
    <text evidence="19">The sequence shown here is derived from an EMBL/GenBank/DDBJ whole genome shotgun (WGS) entry which is preliminary data.</text>
</comment>
<dbReference type="GO" id="GO:0000278">
    <property type="term" value="P:mitotic cell cycle"/>
    <property type="evidence" value="ECO:0007669"/>
    <property type="project" value="TreeGrafter"/>
</dbReference>
<protein>
    <recommendedName>
        <fullName evidence="16">DNA polymerase epsilon catalytic subunit</fullName>
        <ecNumber evidence="16">2.7.7.7</ecNumber>
    </recommendedName>
</protein>
<evidence type="ECO:0000256" key="12">
    <source>
        <dbReference type="ARBA" id="ARBA00023014"/>
    </source>
</evidence>
<reference evidence="19" key="1">
    <citation type="submission" date="2021-06" db="EMBL/GenBank/DDBJ databases">
        <authorList>
            <person name="Kallberg Y."/>
            <person name="Tangrot J."/>
            <person name="Rosling A."/>
        </authorList>
    </citation>
    <scope>NUCLEOTIDE SEQUENCE</scope>
    <source>
        <strain evidence="19">CL551</strain>
    </source>
</reference>
<comment type="subcellular location">
    <subcellularLocation>
        <location evidence="1 16">Nucleus</location>
    </subcellularLocation>
</comment>
<dbReference type="GO" id="GO:0006272">
    <property type="term" value="P:leading strand elongation"/>
    <property type="evidence" value="ECO:0007669"/>
    <property type="project" value="TreeGrafter"/>
</dbReference>
<sequence length="2208" mass="257366">MSNLQKRSKDKFEGKKRALQIEQENAILKKLGFEKYEHGGSRLGWLINMSKTSLPSKRHKSGKSAVDLFFIEPKGEKGEVKSYFSCTVEYNPYFYVQSQPGKENEVIEYLRRTYDQHIYKSSIVSKQDLKKANHLIDGKRDYVKLEFWNVPDLLFVRNKLLRIAKENQKKLDAINVYKDHASTHGKKYKESESLDESANFIIDVRECDIPYYQRVAMDLDIRVGQWYVVTAVPQDDGVQVSLRHREDLKHRIEPVILAFDIETTKKPLNFPDKNQDFIMMISFMVNGKGFLITNRDIVSEDIEEIEYSPYAQYASLFHIFNEQNEEAVIKRFFNQIRAERPTIITTYNGDTFDWPFVEKRAEIYGIDMHKEIGFKGNRGNNDDDEYTSKHCVHIDCLYWVKRDSYLPIGSQGLKRVTEAKLGYNPDELDPEVMTEYARDHPQTLARYSVSDAVATYYLYLKYIHPFIFSLCNIIPMNPDDILRKGTGTLSYRANIIMPNKHEDHEERFYKDHPLQDETYVGGHVDALEAGIFRSDIPVNFTIDPQAIQKLISEVDDILKFSIWETFRETDENLKNTAFRIHDQTLYEIISEKLNEITNYDEVRSQILTALEELRDCKQSFEKTPLIYHLDVAAMYPNIILTNRLQPDSMITEEVCLRCDYNFPGKNCDRKLTWSWRGDFFPAKKDEYNMIKNQLMSEEFPSKNSKEPRSYYQLSSEEQASILKSRLGDYCQKAYKRKKVTEVQHRESTICQRENPFYVNTVLSFRDRRYKYKGDVKDWKKKLREAINDEDLAKIEEAENMIVIYDSLQLAHKCLLNSFYGYVMRKGSRWYSMEMAGVVCETGSKIIQMARQLVEKIGRPLELDTDGIWCIFPSNFPENFKLNMVSGKSFSLSYPCTMLNYLVHLNFTNDQYHTLSEETNKYESRTENSIFFEVDGPYRAMILPSSLEENKRLKKRYAVFARDGSLQELKGFEVKRRGELKLLKNFQEVIFQVFLKGNTLEECYGEVGKVANAFLDIIELRGYTLTEKELIDFFSEKRSMSRSYDDYGEQKSTSITAAKRLVELLGVDFKVNKLTCHFIISEKPPALAVSERVIPIAVFSSPDHIKKKFLRKWIADPNMDDFDIRNILDWNYYHERIGKTIQKLITIPAAIQNVQNPVPRLKHPEWLCKKLIEKNEKQRQRRITDLFKEPISSLNALKDAFGGLDLKKSNFQTHNALNENETTMIIDDIEDFGNFKGGLLRMPVVKRAVNDAKPKSSGALDMETYNIQSVVQVQRSDLIVTEEPVKKLNGDDVINVENNDLEVERGNSTEMELVANEVIEDPMAIDEPSQVFGDNDDPTFKRRRADDDKPEESANSKRYKVGEQSRPIKGKKKRNAEKQAVDKCLMEAFIDKENSWEILQINETETPGEFFMWIFSGQKFQKVRLTVPRKFYINYKSNTIPAEIEEMINAKGSINKVNRTLPRSRERFNLFEVVMLEYTYQKNLSLLLNIFNDPFTEGVYETQVTPLDRALIEIGCIINKHTTKPNVLKVAIRKGLDIRDIERSENPLFNLYLEGEWSINFLYLAHIMLGDCHAYGLFSTFSNKVRIFILGKKFGNDSLRTKNLSGRYRSLLESRKNEFEVFDDVFRIHDELSFEVSLHVKDSKSFGITLNREIKKYQQEKCGPTILVIQSPYSLHHLVNEGAKNLLDFPIMKISSTHSSLTFDWQERAFEMMIIKYLQVGSIIRDRIKKARYAQLPLCNISDDSSIFIADILFARRLIKGDIILWWSKSCKPDFGGHEQDEYLHHVDELDYEFYSNNPGVYRNLCFEIQPKNLILNTIIESSSINQIEGSAQIFGDEMSPSTFSALKSMIKDWQAERHQAQNEFANVLIHNLESWLRTSQSKFYDRYIYGTVRLLMKKVIMQLMAEINNLGDKIVYSNFYRIIVASSKKHPDLATTYRDSLKSYIQQKPVFKSLELEFKNTWENLLWMSPNNYSGTLLNHPSYSTKKWEIKELLPKQLHENFNYLIDKIFSLIKAPIHSEVIRQELKRDTIKEVDNAQENYKEGLNFTVLICEVLEILWGKEEAMKVKRNCCDLLKSSAYVDNADLMPGDNLRIGNIECKDCGCVQAIDIIHLSCINCETELNLERIEFALLEYVNDQVEKFHGQDLQCSKCKRSKLGHMSQECNCGGEYQLTSRTEELVKLIARIENFVKEKEMKLLTETCEWLLNN</sequence>
<dbReference type="InterPro" id="IPR042087">
    <property type="entry name" value="DNA_pol_B_thumb"/>
</dbReference>
<evidence type="ECO:0000256" key="3">
    <source>
        <dbReference type="ARBA" id="ARBA00022485"/>
    </source>
</evidence>
<keyword evidence="8 16" id="KW-0863">Zinc-finger</keyword>
<evidence type="ECO:0000256" key="17">
    <source>
        <dbReference type="SAM" id="MobiDB-lite"/>
    </source>
</evidence>
<dbReference type="FunFam" id="3.90.1600.10:FF:000006">
    <property type="entry name" value="DNA polymerase epsilon catalytic subunit"/>
    <property type="match status" value="1"/>
</dbReference>
<gene>
    <name evidence="19" type="ORF">AMORRO_LOCUS4007</name>
</gene>
<dbReference type="Pfam" id="PF03104">
    <property type="entry name" value="DNA_pol_B_exo1"/>
    <property type="match status" value="1"/>
</dbReference>
<feature type="region of interest" description="Disordered" evidence="17">
    <location>
        <begin position="1323"/>
        <end position="1375"/>
    </location>
</feature>
<dbReference type="SUPFAM" id="SSF53098">
    <property type="entry name" value="Ribonuclease H-like"/>
    <property type="match status" value="1"/>
</dbReference>
<dbReference type="GO" id="GO:0008270">
    <property type="term" value="F:zinc ion binding"/>
    <property type="evidence" value="ECO:0007669"/>
    <property type="project" value="UniProtKB-KW"/>
</dbReference>
<dbReference type="InterPro" id="IPR029703">
    <property type="entry name" value="POL2"/>
</dbReference>
<dbReference type="GO" id="GO:0000166">
    <property type="term" value="F:nucleotide binding"/>
    <property type="evidence" value="ECO:0007669"/>
    <property type="project" value="InterPro"/>
</dbReference>
<keyword evidence="20" id="KW-1185">Reference proteome</keyword>
<dbReference type="InterPro" id="IPR036397">
    <property type="entry name" value="RNaseH_sf"/>
</dbReference>
<dbReference type="GO" id="GO:0006287">
    <property type="term" value="P:base-excision repair, gap-filling"/>
    <property type="evidence" value="ECO:0007669"/>
    <property type="project" value="TreeGrafter"/>
</dbReference>
<keyword evidence="4 16" id="KW-0808">Transferase</keyword>
<evidence type="ECO:0000259" key="18">
    <source>
        <dbReference type="SMART" id="SM01159"/>
    </source>
</evidence>
<evidence type="ECO:0000256" key="6">
    <source>
        <dbReference type="ARBA" id="ARBA00022705"/>
    </source>
</evidence>
<dbReference type="Pfam" id="PF22634">
    <property type="entry name" value="POL2_thumb"/>
    <property type="match status" value="1"/>
</dbReference>
<evidence type="ECO:0000256" key="10">
    <source>
        <dbReference type="ARBA" id="ARBA00022932"/>
    </source>
</evidence>
<dbReference type="InterPro" id="IPR012337">
    <property type="entry name" value="RNaseH-like_sf"/>
</dbReference>
<keyword evidence="5 16" id="KW-0548">Nucleotidyltransferase</keyword>
<feature type="domain" description="DNA polymerase epsilon catalytic subunit A C-terminal" evidence="18">
    <location>
        <begin position="1602"/>
        <end position="1976"/>
    </location>
</feature>
<dbReference type="InterPro" id="IPR055191">
    <property type="entry name" value="POL2_thumb"/>
</dbReference>
<evidence type="ECO:0000256" key="9">
    <source>
        <dbReference type="ARBA" id="ARBA00022833"/>
    </source>
</evidence>
<feature type="compositionally biased region" description="Basic and acidic residues" evidence="17">
    <location>
        <begin position="1337"/>
        <end position="1362"/>
    </location>
</feature>
<name>A0A9N9A3L7_9GLOM</name>
<comment type="cofactor">
    <cofactor evidence="16">
        <name>[4Fe-4S] cluster</name>
        <dbReference type="ChEBI" id="CHEBI:49883"/>
    </cofactor>
</comment>
<dbReference type="InterPro" id="IPR023211">
    <property type="entry name" value="DNA_pol_palm_dom_sf"/>
</dbReference>
<keyword evidence="14 16" id="KW-0539">Nucleus</keyword>
<dbReference type="GO" id="GO:0008310">
    <property type="term" value="F:single-stranded DNA 3'-5' DNA exonuclease activity"/>
    <property type="evidence" value="ECO:0007669"/>
    <property type="project" value="TreeGrafter"/>
</dbReference>
<comment type="similarity">
    <text evidence="2 16">Belongs to the DNA polymerase type-B family.</text>
</comment>
<dbReference type="CDD" id="cd05779">
    <property type="entry name" value="DNA_polB_epsilon_exo"/>
    <property type="match status" value="1"/>
</dbReference>
<evidence type="ECO:0000256" key="8">
    <source>
        <dbReference type="ARBA" id="ARBA00022771"/>
    </source>
</evidence>